<gene>
    <name evidence="2" type="ORF">COU29_00340</name>
</gene>
<feature type="transmembrane region" description="Helical" evidence="1">
    <location>
        <begin position="25"/>
        <end position="47"/>
    </location>
</feature>
<dbReference type="EMBL" id="PFBV01000001">
    <property type="protein sequence ID" value="PIT88817.1"/>
    <property type="molecule type" value="Genomic_DNA"/>
</dbReference>
<keyword evidence="1" id="KW-0472">Membrane</keyword>
<name>A0A2M6W7T1_9BACT</name>
<evidence type="ECO:0000313" key="3">
    <source>
        <dbReference type="Proteomes" id="UP000231426"/>
    </source>
</evidence>
<proteinExistence type="predicted"/>
<dbReference type="AlphaFoldDB" id="A0A2M6W7T1"/>
<keyword evidence="1" id="KW-1133">Transmembrane helix</keyword>
<reference evidence="3" key="1">
    <citation type="submission" date="2017-09" db="EMBL/GenBank/DDBJ databases">
        <title>Depth-based differentiation of microbial function through sediment-hosted aquifers and enrichment of novel symbionts in the deep terrestrial subsurface.</title>
        <authorList>
            <person name="Probst A.J."/>
            <person name="Ladd B."/>
            <person name="Jarett J.K."/>
            <person name="Geller-Mcgrath D.E."/>
            <person name="Sieber C.M.K."/>
            <person name="Emerson J.B."/>
            <person name="Anantharaman K."/>
            <person name="Thomas B.C."/>
            <person name="Malmstrom R."/>
            <person name="Stieglmeier M."/>
            <person name="Klingl A."/>
            <person name="Woyke T."/>
            <person name="Ryan C.M."/>
            <person name="Banfield J.F."/>
        </authorList>
    </citation>
    <scope>NUCLEOTIDE SEQUENCE [LARGE SCALE GENOMIC DNA]</scope>
</reference>
<organism evidence="2 3">
    <name type="scientific">Candidatus Magasanikbacteria bacterium CG10_big_fil_rev_8_21_14_0_10_36_32</name>
    <dbReference type="NCBI Taxonomy" id="1974646"/>
    <lineage>
        <taxon>Bacteria</taxon>
        <taxon>Candidatus Magasanikiibacteriota</taxon>
    </lineage>
</organism>
<evidence type="ECO:0000256" key="1">
    <source>
        <dbReference type="SAM" id="Phobius"/>
    </source>
</evidence>
<comment type="caution">
    <text evidence="2">The sequence shown here is derived from an EMBL/GenBank/DDBJ whole genome shotgun (WGS) entry which is preliminary data.</text>
</comment>
<evidence type="ECO:0000313" key="2">
    <source>
        <dbReference type="EMBL" id="PIT88817.1"/>
    </source>
</evidence>
<feature type="transmembrane region" description="Helical" evidence="1">
    <location>
        <begin position="53"/>
        <end position="74"/>
    </location>
</feature>
<protein>
    <submittedName>
        <fullName evidence="2">Uncharacterized protein</fullName>
    </submittedName>
</protein>
<sequence length="228" mass="26691">MHYNYFVLYKNKWILLKNKTRRKNLVKIIFSIGIIAVVSATIVFLCMTSTPNISTVLFFIFLLLVWILMTVVYIRRYQVEKEKSQGNLFDKLLVACKQDWVDYSLFNENNFPLESVVSDELEWEVVEYYFDQIINGYDANKKLLDMGYCFLNGSRRAMKYISDNPDAQLKNMLIVTAPRPHQTGYWFAPCFYTKSIPSGNIRAVSVTALEINFEPNCGWLVLRRKKVV</sequence>
<accession>A0A2M6W7T1</accession>
<dbReference type="Proteomes" id="UP000231426">
    <property type="component" value="Unassembled WGS sequence"/>
</dbReference>
<keyword evidence="1" id="KW-0812">Transmembrane</keyword>